<name>A0ABW1PDA6_9PSEU</name>
<organism evidence="2 3">
    <name type="scientific">Saccharothrix lopnurensis</name>
    <dbReference type="NCBI Taxonomy" id="1670621"/>
    <lineage>
        <taxon>Bacteria</taxon>
        <taxon>Bacillati</taxon>
        <taxon>Actinomycetota</taxon>
        <taxon>Actinomycetes</taxon>
        <taxon>Pseudonocardiales</taxon>
        <taxon>Pseudonocardiaceae</taxon>
        <taxon>Saccharothrix</taxon>
    </lineage>
</organism>
<dbReference type="InterPro" id="IPR015330">
    <property type="entry name" value="DNA_primase/pol_bifunc_N"/>
</dbReference>
<feature type="domain" description="DNA primase/polymerase bifunctional N-terminal" evidence="1">
    <location>
        <begin position="17"/>
        <end position="84"/>
    </location>
</feature>
<dbReference type="Pfam" id="PF09250">
    <property type="entry name" value="Prim-Pol"/>
    <property type="match status" value="1"/>
</dbReference>
<keyword evidence="3" id="KW-1185">Reference proteome</keyword>
<evidence type="ECO:0000313" key="3">
    <source>
        <dbReference type="Proteomes" id="UP001596220"/>
    </source>
</evidence>
<accession>A0ABW1PDA6</accession>
<protein>
    <submittedName>
        <fullName evidence="2">Bifunctional DNA primase/polymerase</fullName>
    </submittedName>
</protein>
<dbReference type="RefSeq" id="WP_380640521.1">
    <property type="nucleotide sequence ID" value="NZ_JBHSQO010000042.1"/>
</dbReference>
<dbReference type="EMBL" id="JBHSQO010000042">
    <property type="protein sequence ID" value="MFC6093375.1"/>
    <property type="molecule type" value="Genomic_DNA"/>
</dbReference>
<reference evidence="3" key="1">
    <citation type="journal article" date="2019" name="Int. J. Syst. Evol. Microbiol.">
        <title>The Global Catalogue of Microorganisms (GCM) 10K type strain sequencing project: providing services to taxonomists for standard genome sequencing and annotation.</title>
        <authorList>
            <consortium name="The Broad Institute Genomics Platform"/>
            <consortium name="The Broad Institute Genome Sequencing Center for Infectious Disease"/>
            <person name="Wu L."/>
            <person name="Ma J."/>
        </authorList>
    </citation>
    <scope>NUCLEOTIDE SEQUENCE [LARGE SCALE GENOMIC DNA]</scope>
    <source>
        <strain evidence="3">CGMCC 4.7246</strain>
    </source>
</reference>
<gene>
    <name evidence="2" type="ORF">ACFP3R_29235</name>
</gene>
<proteinExistence type="predicted"/>
<comment type="caution">
    <text evidence="2">The sequence shown here is derived from an EMBL/GenBank/DDBJ whole genome shotgun (WGS) entry which is preliminary data.</text>
</comment>
<evidence type="ECO:0000313" key="2">
    <source>
        <dbReference type="EMBL" id="MFC6093375.1"/>
    </source>
</evidence>
<evidence type="ECO:0000259" key="1">
    <source>
        <dbReference type="Pfam" id="PF09250"/>
    </source>
</evidence>
<dbReference type="Proteomes" id="UP001596220">
    <property type="component" value="Unassembled WGS sequence"/>
</dbReference>
<sequence length="191" mass="20476">MPTSTLDTEASTTLQAALHYAEPGWPVLPGAIWKDGHFANPADELPVTSPCLHPIEAATTDAELVRAWWSAPGLHAPDVFTVTGPELGAFAVAEPLVMALADDPWFSKLPTPVLAFPNMPLAYFLVRPPVPSMLMSHEARGVEARVPLPLPPSGLETTPVLWLVTPAQAGHHLMPADALVDLIQSYERKSA</sequence>